<organism evidence="2 3">
    <name type="scientific">Pectobacterium brasiliense</name>
    <dbReference type="NCBI Taxonomy" id="180957"/>
    <lineage>
        <taxon>Bacteria</taxon>
        <taxon>Pseudomonadati</taxon>
        <taxon>Pseudomonadota</taxon>
        <taxon>Gammaproteobacteria</taxon>
        <taxon>Enterobacterales</taxon>
        <taxon>Pectobacteriaceae</taxon>
        <taxon>Pectobacterium</taxon>
    </lineage>
</organism>
<reference evidence="2" key="1">
    <citation type="submission" date="2020-07" db="EMBL/GenBank/DDBJ databases">
        <title>A pangenomic view of the genus Pectobacterium provides insights into genome organization, phylogeny, and virulence.</title>
        <authorList>
            <person name="Jonkheer E."/>
            <person name="Brankovics B."/>
            <person name="Houwers I."/>
            <person name="Van Der Wolf J."/>
            <person name="Bonants P."/>
            <person name="Vreeburg R."/>
            <person name="Bollema R."/>
            <person name="De Haan J."/>
            <person name="Berke L."/>
            <person name="De Ridder D."/>
            <person name="Smit S."/>
            <person name="Van Der Lee T.A.J."/>
        </authorList>
    </citation>
    <scope>NUCLEOTIDE SEQUENCE</scope>
    <source>
        <strain evidence="2">NAK:433</strain>
    </source>
</reference>
<evidence type="ECO:0000256" key="1">
    <source>
        <dbReference type="SAM" id="SignalP"/>
    </source>
</evidence>
<name>A0AAE2WGS4_9GAMM</name>
<dbReference type="EMBL" id="JACGEP010000037">
    <property type="protein sequence ID" value="MBN3052798.1"/>
    <property type="molecule type" value="Genomic_DNA"/>
</dbReference>
<dbReference type="Proteomes" id="UP000768524">
    <property type="component" value="Unassembled WGS sequence"/>
</dbReference>
<evidence type="ECO:0000313" key="3">
    <source>
        <dbReference type="Proteomes" id="UP000768524"/>
    </source>
</evidence>
<proteinExistence type="predicted"/>
<feature type="chain" id="PRO_5042264481" evidence="1">
    <location>
        <begin position="24"/>
        <end position="155"/>
    </location>
</feature>
<gene>
    <name evidence="2" type="ORF">H4F45_15205</name>
</gene>
<dbReference type="AlphaFoldDB" id="A0AAE2WGS4"/>
<feature type="signal peptide" evidence="1">
    <location>
        <begin position="1"/>
        <end position="23"/>
    </location>
</feature>
<accession>A0AAE2WGS4</accession>
<keyword evidence="1" id="KW-0732">Signal</keyword>
<sequence length="155" mass="16299">MTFKKVLLASIVTSMFAAGAAYAGPPVTVTFKNLGNETATYKIITNNEVSTNASTSPKPATTVPAKESDIYRVQNVISPDANAAIVRYTMGSKTCVFGTTFVNTIIPGGLFNPGSPKKAPKWNKSAEGSGGAVCTATITSQSLSTYAWNVEFTMK</sequence>
<protein>
    <submittedName>
        <fullName evidence="2">Uncharacterized protein</fullName>
    </submittedName>
</protein>
<comment type="caution">
    <text evidence="2">The sequence shown here is derived from an EMBL/GenBank/DDBJ whole genome shotgun (WGS) entry which is preliminary data.</text>
</comment>
<dbReference type="RefSeq" id="WP_180785245.1">
    <property type="nucleotide sequence ID" value="NZ_JACDSF010000016.1"/>
</dbReference>
<evidence type="ECO:0000313" key="2">
    <source>
        <dbReference type="EMBL" id="MBN3052798.1"/>
    </source>
</evidence>